<dbReference type="EMBL" id="ON932079">
    <property type="protein sequence ID" value="UYA98687.1"/>
    <property type="molecule type" value="Genomic_DNA"/>
</dbReference>
<dbReference type="Proteomes" id="UP001164549">
    <property type="component" value="Segment"/>
</dbReference>
<name>A0A9X9JQQ4_9CAUD</name>
<accession>A0A9X9JQQ4</accession>
<keyword evidence="3" id="KW-1185">Reference proteome</keyword>
<evidence type="ECO:0000313" key="3">
    <source>
        <dbReference type="Proteomes" id="UP001164549"/>
    </source>
</evidence>
<proteinExistence type="predicted"/>
<reference evidence="2" key="1">
    <citation type="submission" date="2022-07" db="EMBL/GenBank/DDBJ databases">
        <title>Comparative analysis of new lytic phages for the biological control of phytopathogenic Xanthomonas spp.</title>
        <authorList>
            <person name="Domingo-Calap M.L."/>
            <person name="Bernabeu-Gimeno M."/>
            <person name="Aure C.M."/>
            <person name="Marco-Noales E."/>
            <person name="Domingo-Calap P."/>
        </authorList>
    </citation>
    <scope>NUCLEOTIDE SEQUENCE</scope>
</reference>
<evidence type="ECO:0000256" key="1">
    <source>
        <dbReference type="SAM" id="MobiDB-lite"/>
    </source>
</evidence>
<evidence type="ECO:0000313" key="2">
    <source>
        <dbReference type="EMBL" id="UYA98687.1"/>
    </source>
</evidence>
<gene>
    <name evidence="2" type="ORF">IVIADoCa5_17</name>
</gene>
<sequence length="193" mass="20457">MSTGSQKFVLVGPRAGKTLNVNGHQFVDGEMTFVGSAAQIATLERVLGFYGVLPAEKAELAQLKADKPVEKSQAELDAEAEAKAKAEEDEAARLAAEEAAKQKAETDPPAKTDAELEAEEAARKQAELDALGSKPSLGEAIGLLDPNEDKHWTSNNLPNLEHLGELIGKKVARAEVDAVAEGYTRAKARAARA</sequence>
<feature type="compositionally biased region" description="Basic and acidic residues" evidence="1">
    <location>
        <begin position="66"/>
        <end position="127"/>
    </location>
</feature>
<feature type="region of interest" description="Disordered" evidence="1">
    <location>
        <begin position="66"/>
        <end position="151"/>
    </location>
</feature>
<protein>
    <submittedName>
        <fullName evidence="2">Uncharacterized protein</fullName>
    </submittedName>
</protein>
<organism evidence="2 3">
    <name type="scientific">Xanthomonas phage vB_Xar_IVIA-DoCa5</name>
    <dbReference type="NCBI Taxonomy" id="2975532"/>
    <lineage>
        <taxon>Viruses</taxon>
        <taxon>Duplodnaviria</taxon>
        <taxon>Heunggongvirae</taxon>
        <taxon>Uroviricota</taxon>
        <taxon>Caudoviricetes</taxon>
        <taxon>Mesyanzhinovviridae</taxon>
        <taxon>Bradleyvirinae</taxon>
        <taxon>Docaquintavirus</taxon>
        <taxon>Docaquintavirus doca5</taxon>
    </lineage>
</organism>